<dbReference type="AlphaFoldDB" id="A0A165H5N5"/>
<dbReference type="EMBL" id="LQNT01000009">
    <property type="protein sequence ID" value="KZE38848.1"/>
    <property type="molecule type" value="Genomic_DNA"/>
</dbReference>
<evidence type="ECO:0000313" key="1">
    <source>
        <dbReference type="EMBL" id="KZE38848.1"/>
    </source>
</evidence>
<gene>
    <name evidence="1" type="ORF">AV656_08070</name>
</gene>
<proteinExistence type="predicted"/>
<accession>A0A165H5N5</accession>
<dbReference type="RefSeq" id="WP_063180792.1">
    <property type="nucleotide sequence ID" value="NZ_LQNT01000009.1"/>
</dbReference>
<protein>
    <submittedName>
        <fullName evidence="1">Uncharacterized protein</fullName>
    </submittedName>
</protein>
<comment type="caution">
    <text evidence="1">The sequence shown here is derived from an EMBL/GenBank/DDBJ whole genome shotgun (WGS) entry which is preliminary data.</text>
</comment>
<dbReference type="OrthoDB" id="2183852at2"/>
<evidence type="ECO:0000313" key="2">
    <source>
        <dbReference type="Proteomes" id="UP000076490"/>
    </source>
</evidence>
<dbReference type="Proteomes" id="UP000076490">
    <property type="component" value="Unassembled WGS sequence"/>
</dbReference>
<name>A0A165H5N5_9BACL</name>
<reference evidence="1 2" key="1">
    <citation type="submission" date="2016-01" db="EMBL/GenBank/DDBJ databases">
        <title>Whole genome sequencing of Bhargavaea cecembensis T14.</title>
        <authorList>
            <person name="Hong K.W."/>
        </authorList>
    </citation>
    <scope>NUCLEOTIDE SEQUENCE [LARGE SCALE GENOMIC DNA]</scope>
    <source>
        <strain evidence="1 2">T14</strain>
    </source>
</reference>
<organism evidence="1 2">
    <name type="scientific">Bhargavaea cecembensis</name>
    <dbReference type="NCBI Taxonomy" id="394098"/>
    <lineage>
        <taxon>Bacteria</taxon>
        <taxon>Bacillati</taxon>
        <taxon>Bacillota</taxon>
        <taxon>Bacilli</taxon>
        <taxon>Bacillales</taxon>
        <taxon>Caryophanaceae</taxon>
        <taxon>Bhargavaea</taxon>
    </lineage>
</organism>
<sequence>MSPARSKLIDYEKLPDIISTAELNKLFKEVLELYQQKVYKSHEFLEILFELASRQALTYEILAPEIKSEIDKELCELWNTETYDEVDANLSIVLMLGLENCFEKIKKSLDEDQMSPEIRLEIEQAIKEAGDNISDPYWGMKE</sequence>